<dbReference type="InterPro" id="IPR009003">
    <property type="entry name" value="Peptidase_S1_PA"/>
</dbReference>
<dbReference type="AlphaFoldDB" id="A0A336LVN6"/>
<accession>A0A336LVN6</accession>
<keyword evidence="4" id="KW-0645">Protease</keyword>
<reference evidence="7" key="1">
    <citation type="submission" date="2018-07" db="EMBL/GenBank/DDBJ databases">
        <authorList>
            <person name="Quirk P.G."/>
            <person name="Krulwich T.A."/>
        </authorList>
    </citation>
    <scope>NUCLEOTIDE SEQUENCE</scope>
</reference>
<evidence type="ECO:0000256" key="3">
    <source>
        <dbReference type="ARBA" id="ARBA00024195"/>
    </source>
</evidence>
<evidence type="ECO:0000259" key="6">
    <source>
        <dbReference type="PROSITE" id="PS50240"/>
    </source>
</evidence>
<dbReference type="Pfam" id="PF00089">
    <property type="entry name" value="Trypsin"/>
    <property type="match status" value="1"/>
</dbReference>
<dbReference type="InterPro" id="IPR001314">
    <property type="entry name" value="Peptidase_S1A"/>
</dbReference>
<protein>
    <submittedName>
        <fullName evidence="7">CSON006106 protein</fullName>
    </submittedName>
</protein>
<keyword evidence="4" id="KW-0720">Serine protease</keyword>
<keyword evidence="2" id="KW-0325">Glycoprotein</keyword>
<dbReference type="InterPro" id="IPR043504">
    <property type="entry name" value="Peptidase_S1_PA_chymotrypsin"/>
</dbReference>
<dbReference type="PROSITE" id="PS00135">
    <property type="entry name" value="TRYPSIN_SER"/>
    <property type="match status" value="1"/>
</dbReference>
<dbReference type="PANTHER" id="PTHR24256">
    <property type="entry name" value="TRYPTASE-RELATED"/>
    <property type="match status" value="1"/>
</dbReference>
<evidence type="ECO:0000313" key="7">
    <source>
        <dbReference type="EMBL" id="SSX22106.1"/>
    </source>
</evidence>
<dbReference type="OMA" id="HDTNVCT"/>
<keyword evidence="4" id="KW-0378">Hydrolase</keyword>
<dbReference type="PROSITE" id="PS00134">
    <property type="entry name" value="TRYPSIN_HIS"/>
    <property type="match status" value="1"/>
</dbReference>
<feature type="signal peptide" evidence="5">
    <location>
        <begin position="1"/>
        <end position="19"/>
    </location>
</feature>
<dbReference type="InterPro" id="IPR033116">
    <property type="entry name" value="TRYPSIN_SER"/>
</dbReference>
<evidence type="ECO:0000256" key="4">
    <source>
        <dbReference type="RuleBase" id="RU363034"/>
    </source>
</evidence>
<comment type="similarity">
    <text evidence="3">Belongs to the peptidase S1 family. CLIP subfamily.</text>
</comment>
<gene>
    <name evidence="7" type="primary">CSON006106</name>
</gene>
<dbReference type="SMART" id="SM00020">
    <property type="entry name" value="Tryp_SPc"/>
    <property type="match status" value="1"/>
</dbReference>
<dbReference type="InterPro" id="IPR051487">
    <property type="entry name" value="Ser/Thr_Proteases_Immune/Dev"/>
</dbReference>
<feature type="domain" description="Peptidase S1" evidence="6">
    <location>
        <begin position="26"/>
        <end position="276"/>
    </location>
</feature>
<name>A0A336LVN6_CULSO</name>
<dbReference type="FunFam" id="2.40.10.10:FF:000068">
    <property type="entry name" value="transmembrane protease serine 2"/>
    <property type="match status" value="1"/>
</dbReference>
<evidence type="ECO:0000256" key="2">
    <source>
        <dbReference type="ARBA" id="ARBA00023180"/>
    </source>
</evidence>
<dbReference type="EMBL" id="UFQT01000231">
    <property type="protein sequence ID" value="SSX22106.1"/>
    <property type="molecule type" value="Genomic_DNA"/>
</dbReference>
<sequence>MKTLFILACLALIAFECFATPINPFVINGQEAEPHSAPYIVSMQLTNRTGITKKSRHRCGGSILNENWVITAAHCVVNVPPNHWLELFAGRHDLRLTESEENGQSRRLEKIIVHEKYIQRDDEPYDIALLKVVKPFELNNDTIKAIRLPPAGETQTGNSTLFGWGSISTNLTSVIPPILQTSNLPLIPYEICEAVMNGLGLSPMHPSFICTGPLLGNGGACSGDSGGPLVQYKDDGEPELIGLAAWVPLLPCGSPNSPSAFTKVSYFIDWINENMKDD</sequence>
<dbReference type="PRINTS" id="PR00722">
    <property type="entry name" value="CHYMOTRYPSIN"/>
</dbReference>
<dbReference type="GO" id="GO:0004252">
    <property type="term" value="F:serine-type endopeptidase activity"/>
    <property type="evidence" value="ECO:0007669"/>
    <property type="project" value="InterPro"/>
</dbReference>
<dbReference type="Gene3D" id="2.40.10.10">
    <property type="entry name" value="Trypsin-like serine proteases"/>
    <property type="match status" value="1"/>
</dbReference>
<proteinExistence type="inferred from homology"/>
<dbReference type="PROSITE" id="PS50240">
    <property type="entry name" value="TRYPSIN_DOM"/>
    <property type="match status" value="1"/>
</dbReference>
<keyword evidence="5" id="KW-0732">Signal</keyword>
<keyword evidence="1" id="KW-1015">Disulfide bond</keyword>
<dbReference type="SUPFAM" id="SSF50494">
    <property type="entry name" value="Trypsin-like serine proteases"/>
    <property type="match status" value="1"/>
</dbReference>
<organism evidence="7">
    <name type="scientific">Culicoides sonorensis</name>
    <name type="common">Biting midge</name>
    <dbReference type="NCBI Taxonomy" id="179676"/>
    <lineage>
        <taxon>Eukaryota</taxon>
        <taxon>Metazoa</taxon>
        <taxon>Ecdysozoa</taxon>
        <taxon>Arthropoda</taxon>
        <taxon>Hexapoda</taxon>
        <taxon>Insecta</taxon>
        <taxon>Pterygota</taxon>
        <taxon>Neoptera</taxon>
        <taxon>Endopterygota</taxon>
        <taxon>Diptera</taxon>
        <taxon>Nematocera</taxon>
        <taxon>Chironomoidea</taxon>
        <taxon>Ceratopogonidae</taxon>
        <taxon>Ceratopogoninae</taxon>
        <taxon>Culicoides</taxon>
        <taxon>Monoculicoides</taxon>
    </lineage>
</organism>
<evidence type="ECO:0000256" key="1">
    <source>
        <dbReference type="ARBA" id="ARBA00023157"/>
    </source>
</evidence>
<dbReference type="InterPro" id="IPR018114">
    <property type="entry name" value="TRYPSIN_HIS"/>
</dbReference>
<feature type="chain" id="PRO_5016268191" evidence="5">
    <location>
        <begin position="20"/>
        <end position="278"/>
    </location>
</feature>
<dbReference type="CDD" id="cd00190">
    <property type="entry name" value="Tryp_SPc"/>
    <property type="match status" value="1"/>
</dbReference>
<dbReference type="InterPro" id="IPR001254">
    <property type="entry name" value="Trypsin_dom"/>
</dbReference>
<evidence type="ECO:0000256" key="5">
    <source>
        <dbReference type="SAM" id="SignalP"/>
    </source>
</evidence>
<dbReference type="VEuPathDB" id="VectorBase:CSON006106"/>
<dbReference type="GO" id="GO:0006508">
    <property type="term" value="P:proteolysis"/>
    <property type="evidence" value="ECO:0007669"/>
    <property type="project" value="UniProtKB-KW"/>
</dbReference>